<feature type="domain" description="Thiamine pyrophosphate enzyme TPP-binding" evidence="15">
    <location>
        <begin position="405"/>
        <end position="513"/>
    </location>
</feature>
<comment type="caution">
    <text evidence="17">The sequence shown here is derived from an EMBL/GenBank/DDBJ whole genome shotgun (WGS) entry which is preliminary data.</text>
</comment>
<protein>
    <recommendedName>
        <fullName evidence="5">Pyruvate decarboxylase</fullName>
        <ecNumber evidence="4">4.1.1.1</ecNumber>
    </recommendedName>
</protein>
<dbReference type="GO" id="GO:0000949">
    <property type="term" value="P:aromatic amino acid family catabolic process to alcohol via Ehrlich pathway"/>
    <property type="evidence" value="ECO:0007669"/>
    <property type="project" value="TreeGrafter"/>
</dbReference>
<dbReference type="Proteomes" id="UP000037696">
    <property type="component" value="Unassembled WGS sequence"/>
</dbReference>
<accession>A0A0M8P0R1</accession>
<dbReference type="STRING" id="229535.A0A0M8P0R1"/>
<evidence type="ECO:0000256" key="5">
    <source>
        <dbReference type="ARBA" id="ARBA00014422"/>
    </source>
</evidence>
<dbReference type="InterPro" id="IPR012000">
    <property type="entry name" value="Thiamin_PyroP_enz_cen_dom"/>
</dbReference>
<evidence type="ECO:0000256" key="2">
    <source>
        <dbReference type="ARBA" id="ARBA00001964"/>
    </source>
</evidence>
<evidence type="ECO:0000313" key="17">
    <source>
        <dbReference type="EMBL" id="KOS41167.1"/>
    </source>
</evidence>
<dbReference type="AlphaFoldDB" id="A0A0M8P0R1"/>
<evidence type="ECO:0000256" key="6">
    <source>
        <dbReference type="ARBA" id="ARBA00022723"/>
    </source>
</evidence>
<dbReference type="GO" id="GO:0005634">
    <property type="term" value="C:nucleus"/>
    <property type="evidence" value="ECO:0007669"/>
    <property type="project" value="TreeGrafter"/>
</dbReference>
<proteinExistence type="inferred from homology"/>
<evidence type="ECO:0000256" key="1">
    <source>
        <dbReference type="ARBA" id="ARBA00001041"/>
    </source>
</evidence>
<evidence type="ECO:0000259" key="16">
    <source>
        <dbReference type="Pfam" id="PF02776"/>
    </source>
</evidence>
<evidence type="ECO:0000256" key="10">
    <source>
        <dbReference type="ARBA" id="ARBA00023239"/>
    </source>
</evidence>
<evidence type="ECO:0000256" key="3">
    <source>
        <dbReference type="ARBA" id="ARBA00007812"/>
    </source>
</evidence>
<feature type="domain" description="Thiamine pyrophosphate enzyme N-terminal TPP-binding" evidence="16">
    <location>
        <begin position="6"/>
        <end position="110"/>
    </location>
</feature>
<feature type="binding site" evidence="11">
    <location>
        <position position="454"/>
    </location>
    <ligand>
        <name>Mg(2+)</name>
        <dbReference type="ChEBI" id="CHEBI:18420"/>
    </ligand>
</feature>
<dbReference type="InterPro" id="IPR011766">
    <property type="entry name" value="TPP_enzyme_TPP-bd"/>
</dbReference>
<keyword evidence="18" id="KW-1185">Reference proteome</keyword>
<keyword evidence="10" id="KW-0456">Lyase</keyword>
<dbReference type="GO" id="GO:0000287">
    <property type="term" value="F:magnesium ion binding"/>
    <property type="evidence" value="ECO:0007669"/>
    <property type="project" value="InterPro"/>
</dbReference>
<dbReference type="OrthoDB" id="308383at2759"/>
<dbReference type="Gene3D" id="3.40.50.970">
    <property type="match status" value="2"/>
</dbReference>
<feature type="domain" description="Thiamine pyrophosphate enzyme central" evidence="14">
    <location>
        <begin position="201"/>
        <end position="315"/>
    </location>
</feature>
<dbReference type="Pfam" id="PF00205">
    <property type="entry name" value="TPP_enzyme_M"/>
    <property type="match status" value="1"/>
</dbReference>
<dbReference type="InterPro" id="IPR012110">
    <property type="entry name" value="PDC/IPDC-like"/>
</dbReference>
<comment type="cofactor">
    <cofactor evidence="2">
        <name>thiamine diphosphate</name>
        <dbReference type="ChEBI" id="CHEBI:58937"/>
    </cofactor>
</comment>
<name>A0A0M8P0R1_9EURO</name>
<comment type="similarity">
    <text evidence="3 12">Belongs to the TPP enzyme family.</text>
</comment>
<dbReference type="InterPro" id="IPR047214">
    <property type="entry name" value="TPP_PDC_IPDC"/>
</dbReference>
<dbReference type="InterPro" id="IPR029035">
    <property type="entry name" value="DHS-like_NAD/FAD-binding_dom"/>
</dbReference>
<evidence type="ECO:0000256" key="7">
    <source>
        <dbReference type="ARBA" id="ARBA00022793"/>
    </source>
</evidence>
<sequence>MAKEVTLVEYLFLRLHQLGVRSVHGVPGDYNLVALDYVEPSGLHWVGNANELNAGYAADGYARIKGLSALVTAFGVGELSALNAVGGAYAEKAPVVHIVGVPSTASQDQGLCLHHSFGDGNFRLNADVYAKFTCAQANLRDKEVAPALIDETLRQCLLQSRPVYIELPTDLVKAGIPAAKLERPIDLSVSPNDAVIENAAIEDILKRLYAAKQPFIIVDGFAPRYGISSEADELVRVTGFPTSTTPFGKGIINETYPNFHGIYAGAAGKEVYVPWVNSCDLVVRIAPLNADTNTYSFTTLTKRNLTIVVHQNGVEVCGAFYRDLNTKTLLRKLLDRLDKSKLPRLSPYPDLGDPKKQLYDLAKPARDAIIDQNTFWQRISNFFRSGDILMTETGTSSSGGRDFVLPPQTTVINSALWLSIGYMLAACSGASLAQREMISEKSRPAGRTILFEGDGSLQMSVQAIGDIIRNRLDITIFVINNNGYTIERYINGMHAGYNWVQPWRYLESARYFGAPENDPEYPVFNKRVKNWGELLDVMQDEQLKAGKGFNMVEVIMHEEDAPASLKNLVRMAAKRNEGSAETTPARQELKKLKKRRDRDGDVVIDSTPRKKSTSLSLSLSLSLW</sequence>
<evidence type="ECO:0000313" key="18">
    <source>
        <dbReference type="Proteomes" id="UP000037696"/>
    </source>
</evidence>
<gene>
    <name evidence="17" type="ORF">ACN38_g7966</name>
</gene>
<dbReference type="EMBL" id="LHQQ01000140">
    <property type="protein sequence ID" value="KOS41167.1"/>
    <property type="molecule type" value="Genomic_DNA"/>
</dbReference>
<comment type="cofactor">
    <cofactor evidence="11">
        <name>Mg(2+)</name>
        <dbReference type="ChEBI" id="CHEBI:18420"/>
    </cofactor>
    <text evidence="11">Binds 1 Mg(2+) per subunit.</text>
</comment>
<feature type="region of interest" description="Disordered" evidence="13">
    <location>
        <begin position="575"/>
        <end position="607"/>
    </location>
</feature>
<dbReference type="EC" id="4.1.1.1" evidence="4"/>
<dbReference type="InterPro" id="IPR047213">
    <property type="entry name" value="TPP_PYR_PDC_IPDC-like"/>
</dbReference>
<evidence type="ECO:0000256" key="4">
    <source>
        <dbReference type="ARBA" id="ARBA00013202"/>
    </source>
</evidence>
<dbReference type="InterPro" id="IPR029061">
    <property type="entry name" value="THDP-binding"/>
</dbReference>
<dbReference type="FunFam" id="3.40.50.970:FF:000019">
    <property type="entry name" value="Pyruvate decarboxylase isozyme"/>
    <property type="match status" value="1"/>
</dbReference>
<dbReference type="GO" id="GO:0030976">
    <property type="term" value="F:thiamine pyrophosphate binding"/>
    <property type="evidence" value="ECO:0007669"/>
    <property type="project" value="InterPro"/>
</dbReference>
<dbReference type="SUPFAM" id="SSF52467">
    <property type="entry name" value="DHS-like NAD/FAD-binding domain"/>
    <property type="match status" value="1"/>
</dbReference>
<evidence type="ECO:0000256" key="12">
    <source>
        <dbReference type="RuleBase" id="RU362132"/>
    </source>
</evidence>
<dbReference type="PIRSF" id="PIRSF036565">
    <property type="entry name" value="Pyruvt_ip_decrb"/>
    <property type="match status" value="1"/>
</dbReference>
<keyword evidence="9 12" id="KW-0786">Thiamine pyrophosphate</keyword>
<evidence type="ECO:0000256" key="13">
    <source>
        <dbReference type="SAM" id="MobiDB-lite"/>
    </source>
</evidence>
<dbReference type="PANTHER" id="PTHR43452">
    <property type="entry name" value="PYRUVATE DECARBOXYLASE"/>
    <property type="match status" value="1"/>
</dbReference>
<feature type="binding site" evidence="11">
    <location>
        <position position="481"/>
    </location>
    <ligand>
        <name>Mg(2+)</name>
        <dbReference type="ChEBI" id="CHEBI:18420"/>
    </ligand>
</feature>
<dbReference type="InterPro" id="IPR012001">
    <property type="entry name" value="Thiamin_PyroP_enz_TPP-bd_dom"/>
</dbReference>
<dbReference type="Pfam" id="PF02776">
    <property type="entry name" value="TPP_enzyme_N"/>
    <property type="match status" value="1"/>
</dbReference>
<evidence type="ECO:0000259" key="14">
    <source>
        <dbReference type="Pfam" id="PF00205"/>
    </source>
</evidence>
<feature type="binding site" evidence="11">
    <location>
        <position position="483"/>
    </location>
    <ligand>
        <name>Mg(2+)</name>
        <dbReference type="ChEBI" id="CHEBI:18420"/>
    </ligand>
</feature>
<dbReference type="SUPFAM" id="SSF52518">
    <property type="entry name" value="Thiamin diphosphate-binding fold (THDP-binding)"/>
    <property type="match status" value="2"/>
</dbReference>
<dbReference type="GO" id="GO:0004737">
    <property type="term" value="F:pyruvate decarboxylase activity"/>
    <property type="evidence" value="ECO:0007669"/>
    <property type="project" value="UniProtKB-EC"/>
</dbReference>
<dbReference type="PANTHER" id="PTHR43452:SF11">
    <property type="entry name" value="PYRUVATE DECARBOXYLASE"/>
    <property type="match status" value="1"/>
</dbReference>
<dbReference type="CDD" id="cd07038">
    <property type="entry name" value="TPP_PYR_PDC_IPDC_like"/>
    <property type="match status" value="1"/>
</dbReference>
<evidence type="ECO:0000256" key="9">
    <source>
        <dbReference type="ARBA" id="ARBA00023052"/>
    </source>
</evidence>
<evidence type="ECO:0000256" key="8">
    <source>
        <dbReference type="ARBA" id="ARBA00022842"/>
    </source>
</evidence>
<dbReference type="FunFam" id="3.40.50.970:FF:000024">
    <property type="entry name" value="Pyruvate decarboxylase isozyme"/>
    <property type="match status" value="1"/>
</dbReference>
<evidence type="ECO:0000259" key="15">
    <source>
        <dbReference type="Pfam" id="PF02775"/>
    </source>
</evidence>
<dbReference type="GO" id="GO:0005829">
    <property type="term" value="C:cytosol"/>
    <property type="evidence" value="ECO:0007669"/>
    <property type="project" value="TreeGrafter"/>
</dbReference>
<dbReference type="Gene3D" id="3.40.50.1220">
    <property type="entry name" value="TPP-binding domain"/>
    <property type="match status" value="1"/>
</dbReference>
<reference evidence="17 18" key="1">
    <citation type="submission" date="2015-08" db="EMBL/GenBank/DDBJ databases">
        <title>Genome sequencing of Penicillium nordicum.</title>
        <authorList>
            <person name="Nguyen H.D."/>
            <person name="Seifert K.A."/>
        </authorList>
    </citation>
    <scope>NUCLEOTIDE SEQUENCE [LARGE SCALE GENOMIC DNA]</scope>
    <source>
        <strain evidence="17 18">DAOMC 185683</strain>
    </source>
</reference>
<dbReference type="Pfam" id="PF02775">
    <property type="entry name" value="TPP_enzyme_C"/>
    <property type="match status" value="1"/>
</dbReference>
<keyword evidence="6 11" id="KW-0479">Metal-binding</keyword>
<keyword evidence="7" id="KW-0210">Decarboxylase</keyword>
<organism evidence="17 18">
    <name type="scientific">Penicillium nordicum</name>
    <dbReference type="NCBI Taxonomy" id="229535"/>
    <lineage>
        <taxon>Eukaryota</taxon>
        <taxon>Fungi</taxon>
        <taxon>Dikarya</taxon>
        <taxon>Ascomycota</taxon>
        <taxon>Pezizomycotina</taxon>
        <taxon>Eurotiomycetes</taxon>
        <taxon>Eurotiomycetidae</taxon>
        <taxon>Eurotiales</taxon>
        <taxon>Aspergillaceae</taxon>
        <taxon>Penicillium</taxon>
    </lineage>
</organism>
<evidence type="ECO:0000256" key="11">
    <source>
        <dbReference type="PIRSR" id="PIRSR036565-2"/>
    </source>
</evidence>
<dbReference type="CDD" id="cd02005">
    <property type="entry name" value="TPP_PDC_IPDC"/>
    <property type="match status" value="1"/>
</dbReference>
<keyword evidence="8 11" id="KW-0460">Magnesium</keyword>
<comment type="catalytic activity">
    <reaction evidence="1">
        <text>a 2-oxocarboxylate + H(+) = an aldehyde + CO2</text>
        <dbReference type="Rhea" id="RHEA:11628"/>
        <dbReference type="ChEBI" id="CHEBI:15378"/>
        <dbReference type="ChEBI" id="CHEBI:16526"/>
        <dbReference type="ChEBI" id="CHEBI:17478"/>
        <dbReference type="ChEBI" id="CHEBI:35179"/>
        <dbReference type="EC" id="4.1.1.1"/>
    </reaction>
</comment>